<feature type="compositionally biased region" description="Low complexity" evidence="4">
    <location>
        <begin position="212"/>
        <end position="225"/>
    </location>
</feature>
<feature type="compositionally biased region" description="Basic and acidic residues" evidence="4">
    <location>
        <begin position="1371"/>
        <end position="1385"/>
    </location>
</feature>
<feature type="compositionally biased region" description="Basic and acidic residues" evidence="4">
    <location>
        <begin position="486"/>
        <end position="499"/>
    </location>
</feature>
<feature type="compositionally biased region" description="Polar residues" evidence="4">
    <location>
        <begin position="288"/>
        <end position="309"/>
    </location>
</feature>
<feature type="region of interest" description="Disordered" evidence="4">
    <location>
        <begin position="103"/>
        <end position="122"/>
    </location>
</feature>
<feature type="compositionally biased region" description="Polar residues" evidence="4">
    <location>
        <begin position="109"/>
        <end position="122"/>
    </location>
</feature>
<dbReference type="Proteomes" id="UP000017836">
    <property type="component" value="Unassembled WGS sequence"/>
</dbReference>
<feature type="compositionally biased region" description="Basic and acidic residues" evidence="4">
    <location>
        <begin position="1239"/>
        <end position="1258"/>
    </location>
</feature>
<dbReference type="InterPro" id="IPR055300">
    <property type="entry name" value="CWZF3/5/7"/>
</dbReference>
<feature type="compositionally biased region" description="Basic and acidic residues" evidence="4">
    <location>
        <begin position="1466"/>
        <end position="1479"/>
    </location>
</feature>
<keyword evidence="7" id="KW-1185">Reference proteome</keyword>
<feature type="compositionally biased region" description="Basic and acidic residues" evidence="4">
    <location>
        <begin position="313"/>
        <end position="340"/>
    </location>
</feature>
<keyword evidence="2" id="KW-0863">Zinc-finger</keyword>
<feature type="region of interest" description="Disordered" evidence="4">
    <location>
        <begin position="1"/>
        <end position="28"/>
    </location>
</feature>
<dbReference type="OrthoDB" id="757982at2759"/>
<feature type="compositionally biased region" description="Basic and acidic residues" evidence="4">
    <location>
        <begin position="1005"/>
        <end position="1024"/>
    </location>
</feature>
<dbReference type="PANTHER" id="PTHR46524:SF7">
    <property type="entry name" value="CW-TYPE ZINC FINGER"/>
    <property type="match status" value="1"/>
</dbReference>
<feature type="compositionally biased region" description="Acidic residues" evidence="4">
    <location>
        <begin position="226"/>
        <end position="235"/>
    </location>
</feature>
<name>U5D3Y8_AMBTC</name>
<feature type="region of interest" description="Disordered" evidence="4">
    <location>
        <begin position="785"/>
        <end position="939"/>
    </location>
</feature>
<proteinExistence type="predicted"/>
<dbReference type="EMBL" id="KI392405">
    <property type="protein sequence ID" value="ERN16955.1"/>
    <property type="molecule type" value="Genomic_DNA"/>
</dbReference>
<protein>
    <recommendedName>
        <fullName evidence="5">CW-type domain-containing protein</fullName>
    </recommendedName>
</protein>
<dbReference type="Pfam" id="PF07496">
    <property type="entry name" value="zf-CW"/>
    <property type="match status" value="1"/>
</dbReference>
<evidence type="ECO:0000256" key="4">
    <source>
        <dbReference type="SAM" id="MobiDB-lite"/>
    </source>
</evidence>
<feature type="region of interest" description="Disordered" evidence="4">
    <location>
        <begin position="1605"/>
        <end position="1638"/>
    </location>
</feature>
<dbReference type="InterPro" id="IPR011124">
    <property type="entry name" value="Znf_CW"/>
</dbReference>
<feature type="compositionally biased region" description="Basic and acidic residues" evidence="4">
    <location>
        <begin position="393"/>
        <end position="406"/>
    </location>
</feature>
<gene>
    <name evidence="6" type="ORF">AMTR_s00057p00195320</name>
</gene>
<dbReference type="HOGENOM" id="CLU_004323_1_0_1"/>
<keyword evidence="1" id="KW-0479">Metal-binding</keyword>
<feature type="region of interest" description="Disordered" evidence="4">
    <location>
        <begin position="281"/>
        <end position="342"/>
    </location>
</feature>
<feature type="compositionally biased region" description="Basic and acidic residues" evidence="4">
    <location>
        <begin position="1330"/>
        <end position="1359"/>
    </location>
</feature>
<dbReference type="OMA" id="QEQNWVE"/>
<feature type="region of interest" description="Disordered" evidence="4">
    <location>
        <begin position="1237"/>
        <end position="1267"/>
    </location>
</feature>
<evidence type="ECO:0000256" key="1">
    <source>
        <dbReference type="ARBA" id="ARBA00022723"/>
    </source>
</evidence>
<accession>U5D3Y8</accession>
<dbReference type="Gramene" id="ERN16955">
    <property type="protein sequence ID" value="ERN16955"/>
    <property type="gene ID" value="AMTR_s00057p00195320"/>
</dbReference>
<feature type="compositionally biased region" description="Basic and acidic residues" evidence="4">
    <location>
        <begin position="430"/>
        <end position="469"/>
    </location>
</feature>
<dbReference type="eggNOG" id="ENOG502QS65">
    <property type="taxonomic scope" value="Eukaryota"/>
</dbReference>
<evidence type="ECO:0000313" key="6">
    <source>
        <dbReference type="EMBL" id="ERN16955.1"/>
    </source>
</evidence>
<feature type="compositionally biased region" description="Polar residues" evidence="4">
    <location>
        <begin position="899"/>
        <end position="908"/>
    </location>
</feature>
<dbReference type="Gene3D" id="3.30.40.100">
    <property type="match status" value="1"/>
</dbReference>
<dbReference type="PANTHER" id="PTHR46524">
    <property type="entry name" value="CW-TYPE ZINC FINGER"/>
    <property type="match status" value="1"/>
</dbReference>
<feature type="region of interest" description="Disordered" evidence="4">
    <location>
        <begin position="387"/>
        <end position="549"/>
    </location>
</feature>
<evidence type="ECO:0000256" key="2">
    <source>
        <dbReference type="ARBA" id="ARBA00022771"/>
    </source>
</evidence>
<evidence type="ECO:0000313" key="7">
    <source>
        <dbReference type="Proteomes" id="UP000017836"/>
    </source>
</evidence>
<evidence type="ECO:0000259" key="5">
    <source>
        <dbReference type="PROSITE" id="PS51050"/>
    </source>
</evidence>
<feature type="compositionally biased region" description="Basic and acidic residues" evidence="4">
    <location>
        <begin position="981"/>
        <end position="997"/>
    </location>
</feature>
<reference evidence="7" key="1">
    <citation type="journal article" date="2013" name="Science">
        <title>The Amborella genome and the evolution of flowering plants.</title>
        <authorList>
            <consortium name="Amborella Genome Project"/>
        </authorList>
    </citation>
    <scope>NUCLEOTIDE SEQUENCE [LARGE SCALE GENOMIC DNA]</scope>
</reference>
<feature type="domain" description="CW-type" evidence="5">
    <location>
        <begin position="649"/>
        <end position="703"/>
    </location>
</feature>
<organism evidence="6 7">
    <name type="scientific">Amborella trichopoda</name>
    <dbReference type="NCBI Taxonomy" id="13333"/>
    <lineage>
        <taxon>Eukaryota</taxon>
        <taxon>Viridiplantae</taxon>
        <taxon>Streptophyta</taxon>
        <taxon>Embryophyta</taxon>
        <taxon>Tracheophyta</taxon>
        <taxon>Spermatophyta</taxon>
        <taxon>Magnoliopsida</taxon>
        <taxon>Amborellales</taxon>
        <taxon>Amborellaceae</taxon>
        <taxon>Amborella</taxon>
    </lineage>
</organism>
<feature type="region of interest" description="Disordered" evidence="4">
    <location>
        <begin position="732"/>
        <end position="754"/>
    </location>
</feature>
<feature type="compositionally biased region" description="Basic and acidic residues" evidence="4">
    <location>
        <begin position="1307"/>
        <end position="1320"/>
    </location>
</feature>
<feature type="region of interest" description="Disordered" evidence="4">
    <location>
        <begin position="1431"/>
        <end position="1479"/>
    </location>
</feature>
<dbReference type="InterPro" id="IPR056406">
    <property type="entry name" value="THD_CWZF3/5/7"/>
</dbReference>
<feature type="compositionally biased region" description="Polar residues" evidence="4">
    <location>
        <begin position="1360"/>
        <end position="1370"/>
    </location>
</feature>
<dbReference type="STRING" id="13333.U5D3Y8"/>
<feature type="region of interest" description="Disordered" evidence="4">
    <location>
        <begin position="1307"/>
        <end position="1407"/>
    </location>
</feature>
<sequence>MLSVGRRDGAGGIGKQRKGLGLGFGNMEETELEEGEAYDYSDDRAGYDPDVAFSYIDEKLQDVLGHYQKDFEGEVSAENLGAKFGGYGSFLPTYQRSPSIWSHPKSPVRGQNVSTTISPNGQPVECTRQNPSVPMHAVIPSKVAPAPSNARPGATFLFDDNSTRRGTCISSQVDVRPSPKYEASTKNVNGTENTLKVRIRVGPDSKNAALYSGLGLDNSPSSSLDDSLDDSDEGLSPETRDVPDESPSTILQIMTSFQVPGGILLSPLPHFLLRLTKKDKPFRKESKSGSAQKGSQECGTMPISDSSCVQDLKGPREKKTKTGEKHGRLGEAKNKNDRGIGNDMSSLLKKEIDIETPAGRELVSDALNIPVLSSLKGSQEKLGSVFSSGTINEETHEAEGIQDSKKVSKGSNESVNGKGKLNVKAGLAEKSLDEKNPNIYKESDLRKDLKFDTLKDPPDGNKGRKEKDQNTVIVEPPRSKFSHKAMPPERDSSKLRQGKDQLSGGKKKSKESQMNLLYGGELPKEKSKDVPPGTVKDKKKNMHAKDFSSEIHYDMIKSQKESNKVFERDLKNDLAESRTDTTEIHFKEKPKEPKLEHLEKEPEMANERLDYRNIENPSSVLGQEPVAAPPLAGAGLASDGPLPVPAGPVVIEEDWVCCDKCETWRILPFGMNPQLLPKKWLCSMQTWLRPGLNKCSVSEEETSKALRAMYQVPEDQSNLHNQHDRVGSGVTLADTKPIGQGLEPTSLKSGAMPGGGKKGIMPKDAANAPGLGVLNYIPNSVRKNQQTSKSKVLNDATQFPSEPSQLNKVSVKGTELIGEKPKHKLKEKHKLLERSSDGGGYAEHGKHSKSKHKREPEKDGSRTSKKSKIEGSLYGNGDCSFDQAAPFSGNGLPTKLDSKSVQRYNDCASSKDSKCDTSLPMGSKLKEHGQSPLDGDYKANVKANDIGKIDKKDIHSKKRKMKEWHGCPEFSEDQQVRVDFPDTRVSMKLETSETERRKEKKTKISKSDGKESSSSKAEGRCDKKGRTKILFSSSRDPLFDGMDGENGSVSEKDHQLGHSRGSSMLQRASDGIDSSKRDLGLVQPPFQAATSSSSKVSGSRKTKGNLQEAKGSPVESVSSSPMRVSKAEMFVTAKRNILSVTGSPKGDSSALHSISGAYDNHDRNCLQISGGKSKIGLPSKSLDGSNIDLVLSDAGNTHELNDADPSEHGKDRDQVKKSNYYHLNNSSYILKAGKVNVSRSKERENGDRINSDKGKVKVSDSFSDDQDDLYLTKSSGSYLCEGDFEAQARDSSPCPDELRDDKYEFLENSRSKSDRNEKNHLAKKAHATKRVGESRRENHSKCVLHENSSDQGSRYKDGKTSWQRNQQRVTPQEEEKPSSQTDRAEVASSRGKSQVCLPSGDKQELRDHFSRESPMLQKGFRAEVMAIEVSNVDGSKGPKQQRKSDNLNSTHPTGLRHPTPNGLVSKDLDAPSPFRKDHGQTAANAIKEATDLKHTADRLKNGGQELESTGLYFRAALKFLHGASLLEPCNVEGAKHGDTTQSMQVYSDTARLCEFCAVSYERNREMAAAALAYKCVEVAYMRVIFSKHPCARNDRIELQTALQMVPPGESPSSSASDVDNVNNHHATGDKISSATKGAVSPLTAGNHVIAARNRPSFLRMLNFAQDMNSAMEALRNLQRAFLAANGSVEESTYGEEGISSVRRVLEFHFHDVEGLLRLVRLAMEAISR</sequence>
<feature type="compositionally biased region" description="Polar residues" evidence="4">
    <location>
        <begin position="785"/>
        <end position="808"/>
    </location>
</feature>
<feature type="region of interest" description="Disordered" evidence="4">
    <location>
        <begin position="981"/>
        <end position="1123"/>
    </location>
</feature>
<feature type="compositionally biased region" description="Basic and acidic residues" evidence="4">
    <location>
        <begin position="924"/>
        <end position="939"/>
    </location>
</feature>
<dbReference type="GO" id="GO:0008270">
    <property type="term" value="F:zinc ion binding"/>
    <property type="evidence" value="ECO:0007669"/>
    <property type="project" value="UniProtKB-KW"/>
</dbReference>
<dbReference type="Pfam" id="PF24756">
    <property type="entry name" value="THD_CWZF3-5-7"/>
    <property type="match status" value="1"/>
</dbReference>
<keyword evidence="3" id="KW-0862">Zinc</keyword>
<evidence type="ECO:0000256" key="3">
    <source>
        <dbReference type="ARBA" id="ARBA00022833"/>
    </source>
</evidence>
<feature type="compositionally biased region" description="Low complexity" evidence="4">
    <location>
        <begin position="1605"/>
        <end position="1623"/>
    </location>
</feature>
<feature type="compositionally biased region" description="Gly residues" evidence="4">
    <location>
        <begin position="10"/>
        <end position="24"/>
    </location>
</feature>
<feature type="region of interest" description="Disordered" evidence="4">
    <location>
        <begin position="211"/>
        <end position="247"/>
    </location>
</feature>
<dbReference type="PROSITE" id="PS51050">
    <property type="entry name" value="ZF_CW"/>
    <property type="match status" value="1"/>
</dbReference>